<evidence type="ECO:0000313" key="2">
    <source>
        <dbReference type="WBParaSite" id="JU765_v2.g14154.t1"/>
    </source>
</evidence>
<reference evidence="2" key="1">
    <citation type="submission" date="2022-11" db="UniProtKB">
        <authorList>
            <consortium name="WormBaseParasite"/>
        </authorList>
    </citation>
    <scope>IDENTIFICATION</scope>
</reference>
<evidence type="ECO:0000313" key="1">
    <source>
        <dbReference type="Proteomes" id="UP000887576"/>
    </source>
</evidence>
<accession>A0AC34Q995</accession>
<organism evidence="1 2">
    <name type="scientific">Panagrolaimus sp. JU765</name>
    <dbReference type="NCBI Taxonomy" id="591449"/>
    <lineage>
        <taxon>Eukaryota</taxon>
        <taxon>Metazoa</taxon>
        <taxon>Ecdysozoa</taxon>
        <taxon>Nematoda</taxon>
        <taxon>Chromadorea</taxon>
        <taxon>Rhabditida</taxon>
        <taxon>Tylenchina</taxon>
        <taxon>Panagrolaimomorpha</taxon>
        <taxon>Panagrolaimoidea</taxon>
        <taxon>Panagrolaimidae</taxon>
        <taxon>Panagrolaimus</taxon>
    </lineage>
</organism>
<dbReference type="WBParaSite" id="JU765_v2.g14154.t1">
    <property type="protein sequence ID" value="JU765_v2.g14154.t1"/>
    <property type="gene ID" value="JU765_v2.g14154"/>
</dbReference>
<protein>
    <submittedName>
        <fullName evidence="2">ABC transporter domain-containing protein</fullName>
    </submittedName>
</protein>
<name>A0AC34Q995_9BILA</name>
<proteinExistence type="predicted"/>
<dbReference type="Proteomes" id="UP000887576">
    <property type="component" value="Unplaced"/>
</dbReference>
<sequence>MFIGLLLVPLFALIVQKSTTEVIDGREFEPVQITGNRLDIGRYVRAIPRISTRMCNGNRTFGYVTDSDLGEMLMKKFEGRYTKFKFAVFTEKFDDLETMKKTLQEDLNSTATRNCGTYMGGVHIQEVDLANKKFTYKIYVTDREGINWQSEKFWPDDGPYAPISDLNYIPGSPRYWPSGYLTFKYALDSLFLEQIGRDLSGFEVFLARMPTPRFRNNGLLAILKAMPVVFVITVLAVMIHTAKEIVAEKEVGIKTHLMVMGLNSAAFYASHFVVAFFKAFFVMGISAIILSFGFESIAPTVFISFCLLFAVAAVVFSVMISVFFKRTALVVIAVIVLWLGSFALDAYMKLVPTDIGVALLQSLNIFTAFHYGLLAMGRYESRLSYLSFSNIFAETTSFSIGLAYVMMIVDILFMVLIIFYFDAVWPTDDSPKRSPWFICPFVRQSDVADKMDLESNGTDFTDNCETDNYAGKDEADVCVRKMCKVWDDGQVAVDGLSLNAYRGHVTVLLGYNGAGKSTTFSVISGISSATRGEVLICKKEISRNLSECQKHIGYCPQYNPLFEKLTVEEHLRLYGKLKVEVWDETSEQRMRQLIAANQLSEKANELAGNLSGGMKRKLCVAMSLIGDSRVILLDEPTAGMDPEARHEICKVLENEKKNRTILLTTHYMDEADLLGDQIAIMVRGRLACRGSPEFLKNRFGTGYVLTMVINPLQTNYTENDLEVIRKKLLSVVKKHAAKAEIDSSTGLQFSVILPTQDKQYFGNLFEELEFEKENLQLSSFGLSFNTLEQVFLKVGEIAESQEDHVDSGAIINNACRLFDKTEEGQPEILEYFTQIATVINRYVFNAYQNKIRTCLPLILALSLFSVVAFSHSATVQKLERDLSLTSMEPVTIPIQLTAERPSIADFNYIAGKLPGCVVLSLPEQSNYSKEIIRHYYDLPALGIGAYIAKNNSVFLYFNGAAYHAPALALSFLSNAILQDKLDSIRTSIEVFSTDSMFGSIDDKQAPMSVASVFINMLTILCFSFLTSGFVMPLVEDRESRFKHQFLLTKLNKLRYWIAVTLWNAFIYIFFCFFLAVILFLSGSMQDCMRYTVSYWLLYFWCAVPFVFVASFIFTSPFKGFVALLTWNILAGIIASLTIVVLNLLSYPNVEKYLVILFSIMSPSFALGHGIVDTTMLCAPVGFLPDRTTFFKIIICMAISGLVYWIILLVIEKTYAELVHALLNKMHGGYDEVDQVEDNEDEDVQAERHRMNRTANQDLALAVRDVSKYFGKFCAVRKLTFGVSPTDCFGLLGINGAGKTTTFDILTGRSLPSKGNAFVGGVDIKNMPVIGYCPQFDALALDLTGRQTLALIGRLNGFTELSERVECVLESIQMTSQADKLVMHYSGGQKRRLSIGITLMSRASLIMLDEPTAGIDPKTRRHIWNLLSAIRDRKVAILLASHSMDECEALCSKIGFLNKGSLISIGTSQHLKSRYGSSFLLTFTVANPSLKTMKTLDNVVTTEFGAQPCQDLENMNTYHWEIPRCGNDLWSNMYKRAQNIALSYSFNDTITEKPIIKDFSVTQNSLEQVFLRLTQLGACLEDEEAHDSARSAG</sequence>